<proteinExistence type="predicted"/>
<dbReference type="Gene3D" id="1.20.1280.50">
    <property type="match status" value="1"/>
</dbReference>
<gene>
    <name evidence="2" type="ORF">GIB67_032653</name>
</gene>
<evidence type="ECO:0000313" key="3">
    <source>
        <dbReference type="Proteomes" id="UP000541444"/>
    </source>
</evidence>
<dbReference type="Pfam" id="PF00646">
    <property type="entry name" value="F-box"/>
    <property type="match status" value="1"/>
</dbReference>
<organism evidence="2 3">
    <name type="scientific">Kingdonia uniflora</name>
    <dbReference type="NCBI Taxonomy" id="39325"/>
    <lineage>
        <taxon>Eukaryota</taxon>
        <taxon>Viridiplantae</taxon>
        <taxon>Streptophyta</taxon>
        <taxon>Embryophyta</taxon>
        <taxon>Tracheophyta</taxon>
        <taxon>Spermatophyta</taxon>
        <taxon>Magnoliopsida</taxon>
        <taxon>Ranunculales</taxon>
        <taxon>Circaeasteraceae</taxon>
        <taxon>Kingdonia</taxon>
    </lineage>
</organism>
<keyword evidence="3" id="KW-1185">Reference proteome</keyword>
<dbReference type="InterPro" id="IPR001810">
    <property type="entry name" value="F-box_dom"/>
</dbReference>
<dbReference type="InterPro" id="IPR013187">
    <property type="entry name" value="F-box-assoc_dom_typ3"/>
</dbReference>
<dbReference type="NCBIfam" id="TIGR01640">
    <property type="entry name" value="F_box_assoc_1"/>
    <property type="match status" value="1"/>
</dbReference>
<dbReference type="InterPro" id="IPR017451">
    <property type="entry name" value="F-box-assoc_interact_dom"/>
</dbReference>
<reference evidence="2 3" key="1">
    <citation type="journal article" date="2020" name="IScience">
        <title>Genome Sequencing of the Endangered Kingdonia uniflora (Circaeasteraceae, Ranunculales) Reveals Potential Mechanisms of Evolutionary Specialization.</title>
        <authorList>
            <person name="Sun Y."/>
            <person name="Deng T."/>
            <person name="Zhang A."/>
            <person name="Moore M.J."/>
            <person name="Landis J.B."/>
            <person name="Lin N."/>
            <person name="Zhang H."/>
            <person name="Zhang X."/>
            <person name="Huang J."/>
            <person name="Zhang X."/>
            <person name="Sun H."/>
            <person name="Wang H."/>
        </authorList>
    </citation>
    <scope>NUCLEOTIDE SEQUENCE [LARGE SCALE GENOMIC DNA]</scope>
    <source>
        <strain evidence="2">TB1705</strain>
        <tissue evidence="2">Leaf</tissue>
    </source>
</reference>
<protein>
    <recommendedName>
        <fullName evidence="1">F-box domain-containing protein</fullName>
    </recommendedName>
</protein>
<dbReference type="Pfam" id="PF08268">
    <property type="entry name" value="FBA_3"/>
    <property type="match status" value="1"/>
</dbReference>
<accession>A0A7J7P9L3</accession>
<dbReference type="SMART" id="SM00256">
    <property type="entry name" value="FBOX"/>
    <property type="match status" value="1"/>
</dbReference>
<dbReference type="PROSITE" id="PS50181">
    <property type="entry name" value="FBOX"/>
    <property type="match status" value="1"/>
</dbReference>
<dbReference type="CDD" id="cd22157">
    <property type="entry name" value="F-box_AtFBW1-like"/>
    <property type="match status" value="1"/>
</dbReference>
<dbReference type="EMBL" id="JACGCM010000129">
    <property type="protein sequence ID" value="KAF6176030.1"/>
    <property type="molecule type" value="Genomic_DNA"/>
</dbReference>
<dbReference type="PANTHER" id="PTHR31672">
    <property type="entry name" value="BNACNNG10540D PROTEIN"/>
    <property type="match status" value="1"/>
</dbReference>
<dbReference type="PANTHER" id="PTHR31672:SF13">
    <property type="entry name" value="F-BOX PROTEIN CPR30-LIKE"/>
    <property type="match status" value="1"/>
</dbReference>
<sequence length="355" mass="41839">MESLPQDIIDDVLIRLPLKSLVRCKYVSKPWYRLISDPRFVKLHLQLAKQPKIMIQTGADSFSSLDFCDNVVNEKMKQDLIINYYQPFGDKYPYALEIVGSCDGLILMRSNEITFLWNPATREYKKLPRHCFYGDYTADLGFGYDEISKDYKVVNLVCKRNQDCIHKVHIYSMQNKSWRRIKMTAEYGVKEKYFRYFESRVSLNGILHWKAYKPSSSIETILSFDLRDEKFREVSLHGVMTREWRVGVLKGSLCVLEFEFEHEPYTRFVESIDVWVMKDYGVNESWNKLFCIEPRRSDIYGIDMKMLHTSNDGEVLLKTSNRNLVLYNIKDKKSKKLRLTVYGMESYVGSLISPK</sequence>
<dbReference type="SUPFAM" id="SSF81383">
    <property type="entry name" value="F-box domain"/>
    <property type="match status" value="1"/>
</dbReference>
<feature type="domain" description="F-box" evidence="1">
    <location>
        <begin position="1"/>
        <end position="43"/>
    </location>
</feature>
<name>A0A7J7P9L3_9MAGN</name>
<dbReference type="Proteomes" id="UP000541444">
    <property type="component" value="Unassembled WGS sequence"/>
</dbReference>
<dbReference type="InterPro" id="IPR036047">
    <property type="entry name" value="F-box-like_dom_sf"/>
</dbReference>
<evidence type="ECO:0000259" key="1">
    <source>
        <dbReference type="PROSITE" id="PS50181"/>
    </source>
</evidence>
<evidence type="ECO:0000313" key="2">
    <source>
        <dbReference type="EMBL" id="KAF6176030.1"/>
    </source>
</evidence>
<dbReference type="InterPro" id="IPR050796">
    <property type="entry name" value="SCF_F-box_component"/>
</dbReference>
<dbReference type="OrthoDB" id="591557at2759"/>
<dbReference type="AlphaFoldDB" id="A0A7J7P9L3"/>
<comment type="caution">
    <text evidence="2">The sequence shown here is derived from an EMBL/GenBank/DDBJ whole genome shotgun (WGS) entry which is preliminary data.</text>
</comment>